<dbReference type="PANTHER" id="PTHR33865">
    <property type="entry name" value="PROTEIN FAM183B"/>
    <property type="match status" value="1"/>
</dbReference>
<proteinExistence type="inferred from homology"/>
<reference evidence="8" key="1">
    <citation type="journal article" date="2006" name="PLoS Biol.">
        <title>Macronuclear genome sequence of the ciliate Tetrahymena thermophila, a model eukaryote.</title>
        <authorList>
            <person name="Eisen J.A."/>
            <person name="Coyne R.S."/>
            <person name="Wu M."/>
            <person name="Wu D."/>
            <person name="Thiagarajan M."/>
            <person name="Wortman J.R."/>
            <person name="Badger J.H."/>
            <person name="Ren Q."/>
            <person name="Amedeo P."/>
            <person name="Jones K.M."/>
            <person name="Tallon L.J."/>
            <person name="Delcher A.L."/>
            <person name="Salzberg S.L."/>
            <person name="Silva J.C."/>
            <person name="Haas B.J."/>
            <person name="Majoros W.H."/>
            <person name="Farzad M."/>
            <person name="Carlton J.M."/>
            <person name="Smith R.K. Jr."/>
            <person name="Garg J."/>
            <person name="Pearlman R.E."/>
            <person name="Karrer K.M."/>
            <person name="Sun L."/>
            <person name="Manning G."/>
            <person name="Elde N.C."/>
            <person name="Turkewitz A.P."/>
            <person name="Asai D.J."/>
            <person name="Wilkes D.E."/>
            <person name="Wang Y."/>
            <person name="Cai H."/>
            <person name="Collins K."/>
            <person name="Stewart B.A."/>
            <person name="Lee S.R."/>
            <person name="Wilamowska K."/>
            <person name="Weinberg Z."/>
            <person name="Ruzzo W.L."/>
            <person name="Wloga D."/>
            <person name="Gaertig J."/>
            <person name="Frankel J."/>
            <person name="Tsao C.-C."/>
            <person name="Gorovsky M.A."/>
            <person name="Keeling P.J."/>
            <person name="Waller R.F."/>
            <person name="Patron N.J."/>
            <person name="Cherry J.M."/>
            <person name="Stover N.A."/>
            <person name="Krieger C.J."/>
            <person name="del Toro C."/>
            <person name="Ryder H.F."/>
            <person name="Williamson S.C."/>
            <person name="Barbeau R.A."/>
            <person name="Hamilton E.P."/>
            <person name="Orias E."/>
        </authorList>
    </citation>
    <scope>NUCLEOTIDE SEQUENCE [LARGE SCALE GENOMIC DNA]</scope>
    <source>
        <strain evidence="8">SB210</strain>
    </source>
</reference>
<protein>
    <submittedName>
        <fullName evidence="7">Uncharacterized protein</fullName>
    </submittedName>
</protein>
<keyword evidence="8" id="KW-1185">Reference proteome</keyword>
<keyword evidence="3" id="KW-0963">Cytoplasm</keyword>
<dbReference type="GeneID" id="7828993"/>
<evidence type="ECO:0000256" key="5">
    <source>
        <dbReference type="ARBA" id="ARBA00023273"/>
    </source>
</evidence>
<dbReference type="PANTHER" id="PTHR33865:SF3">
    <property type="entry name" value="PROTEIN FAM183B"/>
    <property type="match status" value="1"/>
</dbReference>
<dbReference type="eggNOG" id="ENOG502SC2E">
    <property type="taxonomic scope" value="Eukaryota"/>
</dbReference>
<name>I7MHI4_TETTS</name>
<evidence type="ECO:0000256" key="2">
    <source>
        <dbReference type="ARBA" id="ARBA00004245"/>
    </source>
</evidence>
<dbReference type="Pfam" id="PF14886">
    <property type="entry name" value="FAM183"/>
    <property type="match status" value="1"/>
</dbReference>
<dbReference type="KEGG" id="tet:TTHERM_00070740"/>
<dbReference type="AlphaFoldDB" id="I7MHI4"/>
<dbReference type="GO" id="GO:0005856">
    <property type="term" value="C:cytoskeleton"/>
    <property type="evidence" value="ECO:0007669"/>
    <property type="project" value="UniProtKB-SubCell"/>
</dbReference>
<dbReference type="Proteomes" id="UP000009168">
    <property type="component" value="Unassembled WGS sequence"/>
</dbReference>
<dbReference type="InterPro" id="IPR029214">
    <property type="entry name" value="CFAP144"/>
</dbReference>
<dbReference type="RefSeq" id="XP_001007812.1">
    <property type="nucleotide sequence ID" value="XM_001007812.3"/>
</dbReference>
<dbReference type="HOGENOM" id="CLU_1921099_0_0_1"/>
<evidence type="ECO:0000256" key="3">
    <source>
        <dbReference type="ARBA" id="ARBA00022490"/>
    </source>
</evidence>
<evidence type="ECO:0000313" key="7">
    <source>
        <dbReference type="EMBL" id="EAR87567.1"/>
    </source>
</evidence>
<evidence type="ECO:0000256" key="4">
    <source>
        <dbReference type="ARBA" id="ARBA00023212"/>
    </source>
</evidence>
<sequence length="165" mass="19570">MKSKANRQGTGMNEVHKNIVHTETITKEMKFCDKNQMEHFQLNPHNMFILAEKPNYVIPQDFKRQKGIQNQKKSDANEIFGNHFTEDPVEEAFSNEKLDKTLKTVTLVPRQKYDLPQTRNQEIGWFTNQLHVQKPTKNHSIQKCEITKFVDDYYEMTKINPFKLR</sequence>
<evidence type="ECO:0000256" key="1">
    <source>
        <dbReference type="ARBA" id="ARBA00004138"/>
    </source>
</evidence>
<dbReference type="GO" id="GO:0097546">
    <property type="term" value="C:ciliary base"/>
    <property type="evidence" value="ECO:0007669"/>
    <property type="project" value="TreeGrafter"/>
</dbReference>
<keyword evidence="4" id="KW-0206">Cytoskeleton</keyword>
<organism evidence="7 8">
    <name type="scientific">Tetrahymena thermophila (strain SB210)</name>
    <dbReference type="NCBI Taxonomy" id="312017"/>
    <lineage>
        <taxon>Eukaryota</taxon>
        <taxon>Sar</taxon>
        <taxon>Alveolata</taxon>
        <taxon>Ciliophora</taxon>
        <taxon>Intramacronucleata</taxon>
        <taxon>Oligohymenophorea</taxon>
        <taxon>Hymenostomatida</taxon>
        <taxon>Tetrahymenina</taxon>
        <taxon>Tetrahymenidae</taxon>
        <taxon>Tetrahymena</taxon>
    </lineage>
</organism>
<keyword evidence="5" id="KW-0966">Cell projection</keyword>
<dbReference type="OMA" id="IQKCEIT"/>
<accession>I7MHI4</accession>
<dbReference type="OrthoDB" id="446290at2759"/>
<evidence type="ECO:0000256" key="6">
    <source>
        <dbReference type="ARBA" id="ARBA00034777"/>
    </source>
</evidence>
<gene>
    <name evidence="7" type="ORF">TTHERM_00070740</name>
</gene>
<comment type="subcellular location">
    <subcellularLocation>
        <location evidence="1">Cell projection</location>
        <location evidence="1">Cilium</location>
    </subcellularLocation>
    <subcellularLocation>
        <location evidence="2">Cytoplasm</location>
        <location evidence="2">Cytoskeleton</location>
    </subcellularLocation>
</comment>
<comment type="similarity">
    <text evidence="6">Belongs to the CFAP144 family.</text>
</comment>
<dbReference type="EMBL" id="GG662853">
    <property type="protein sequence ID" value="EAR87567.1"/>
    <property type="molecule type" value="Genomic_DNA"/>
</dbReference>
<evidence type="ECO:0000313" key="8">
    <source>
        <dbReference type="Proteomes" id="UP000009168"/>
    </source>
</evidence>
<dbReference type="InParanoid" id="I7MHI4"/>